<evidence type="ECO:0000256" key="1">
    <source>
        <dbReference type="ARBA" id="ARBA00001947"/>
    </source>
</evidence>
<evidence type="ECO:0000256" key="2">
    <source>
        <dbReference type="ARBA" id="ARBA00022723"/>
    </source>
</evidence>
<dbReference type="Pfam" id="PF02633">
    <property type="entry name" value="Creatininase"/>
    <property type="match status" value="1"/>
</dbReference>
<keyword evidence="2" id="KW-0479">Metal-binding</keyword>
<dbReference type="InterPro" id="IPR024087">
    <property type="entry name" value="Creatininase-like_sf"/>
</dbReference>
<dbReference type="Gene3D" id="3.40.50.10310">
    <property type="entry name" value="Creatininase"/>
    <property type="match status" value="1"/>
</dbReference>
<evidence type="ECO:0000256" key="5">
    <source>
        <dbReference type="ARBA" id="ARBA00024029"/>
    </source>
</evidence>
<dbReference type="InterPro" id="IPR003785">
    <property type="entry name" value="Creatininase/forma_Hydrolase"/>
</dbReference>
<dbReference type="OrthoDB" id="9801445at2"/>
<comment type="similarity">
    <text evidence="5">Belongs to the creatininase superfamily.</text>
</comment>
<dbReference type="AlphaFoldDB" id="A0A347ZQJ5"/>
<gene>
    <name evidence="6" type="ORF">DFR64_2518</name>
</gene>
<evidence type="ECO:0000313" key="7">
    <source>
        <dbReference type="Proteomes" id="UP000256388"/>
    </source>
</evidence>
<evidence type="ECO:0000256" key="4">
    <source>
        <dbReference type="ARBA" id="ARBA00022833"/>
    </source>
</evidence>
<sequence>MKNLIEEHSRRFLPYLTSRQIDQMADKDKAVVILPVASIEQHGPHLPVYTDSIIAQEVLSRALSLLPDDIPAWFLPLLPYGKSNEHAGLAGTFTLRSEVFIQTLKEIGENVARNGFRRFAIVNAHGGNSEIIDFVIRDIREATGLQVFGLHMYLRIAVPQSGLNEDEMTYGIHAGDVETSMLLSCCPELVHMDVAPDGTPHQLKKLNTPPFMGPLNFAWLTRDITPTGVLGNAQTADPTRGETYLEDGAVELAQMIKKIVEFEF</sequence>
<keyword evidence="3 6" id="KW-0378">Hydrolase</keyword>
<dbReference type="GO" id="GO:0009231">
    <property type="term" value="P:riboflavin biosynthetic process"/>
    <property type="evidence" value="ECO:0007669"/>
    <property type="project" value="TreeGrafter"/>
</dbReference>
<reference evidence="6 7" key="1">
    <citation type="submission" date="2018-08" db="EMBL/GenBank/DDBJ databases">
        <title>Genomic Encyclopedia of Type Strains, Phase IV (KMG-IV): sequencing the most valuable type-strain genomes for metagenomic binning, comparative biology and taxonomic classification.</title>
        <authorList>
            <person name="Goeker M."/>
        </authorList>
    </citation>
    <scope>NUCLEOTIDE SEQUENCE [LARGE SCALE GENOMIC DNA]</scope>
    <source>
        <strain evidence="6 7">DSM 23923</strain>
    </source>
</reference>
<dbReference type="Proteomes" id="UP000256388">
    <property type="component" value="Unassembled WGS sequence"/>
</dbReference>
<dbReference type="RefSeq" id="WP_116225792.1">
    <property type="nucleotide sequence ID" value="NZ_AP018437.1"/>
</dbReference>
<dbReference type="GO" id="GO:0046872">
    <property type="term" value="F:metal ion binding"/>
    <property type="evidence" value="ECO:0007669"/>
    <property type="project" value="UniProtKB-KW"/>
</dbReference>
<keyword evidence="7" id="KW-1185">Reference proteome</keyword>
<dbReference type="EMBL" id="QUMS01000004">
    <property type="protein sequence ID" value="REG06090.1"/>
    <property type="molecule type" value="Genomic_DNA"/>
</dbReference>
<keyword evidence="4" id="KW-0862">Zinc</keyword>
<evidence type="ECO:0000313" key="6">
    <source>
        <dbReference type="EMBL" id="REG06090.1"/>
    </source>
</evidence>
<proteinExistence type="inferred from homology"/>
<dbReference type="GO" id="GO:0016811">
    <property type="term" value="F:hydrolase activity, acting on carbon-nitrogen (but not peptide) bonds, in linear amides"/>
    <property type="evidence" value="ECO:0007669"/>
    <property type="project" value="TreeGrafter"/>
</dbReference>
<dbReference type="PANTHER" id="PTHR35005">
    <property type="entry name" value="3-DEHYDRO-SCYLLO-INOSOSE HYDROLASE"/>
    <property type="match status" value="1"/>
</dbReference>
<dbReference type="SUPFAM" id="SSF102215">
    <property type="entry name" value="Creatininase"/>
    <property type="match status" value="1"/>
</dbReference>
<organism evidence="6 7">
    <name type="scientific">Pelolinea submarina</name>
    <dbReference type="NCBI Taxonomy" id="913107"/>
    <lineage>
        <taxon>Bacteria</taxon>
        <taxon>Bacillati</taxon>
        <taxon>Chloroflexota</taxon>
        <taxon>Anaerolineae</taxon>
        <taxon>Anaerolineales</taxon>
        <taxon>Anaerolineaceae</taxon>
        <taxon>Pelolinea</taxon>
    </lineage>
</organism>
<name>A0A347ZQJ5_9CHLR</name>
<protein>
    <submittedName>
        <fullName evidence="6">Creatinine amidohydrolase</fullName>
    </submittedName>
</protein>
<accession>A0A347ZQJ5</accession>
<comment type="cofactor">
    <cofactor evidence="1">
        <name>Zn(2+)</name>
        <dbReference type="ChEBI" id="CHEBI:29105"/>
    </cofactor>
</comment>
<dbReference type="PANTHER" id="PTHR35005:SF1">
    <property type="entry name" value="2-AMINO-5-FORMYLAMINO-6-RIBOSYLAMINOPYRIMIDIN-4(3H)-ONE 5'-MONOPHOSPHATE DEFORMYLASE"/>
    <property type="match status" value="1"/>
</dbReference>
<comment type="caution">
    <text evidence="6">The sequence shown here is derived from an EMBL/GenBank/DDBJ whole genome shotgun (WGS) entry which is preliminary data.</text>
</comment>
<evidence type="ECO:0000256" key="3">
    <source>
        <dbReference type="ARBA" id="ARBA00022801"/>
    </source>
</evidence>